<dbReference type="SUPFAM" id="SSF88723">
    <property type="entry name" value="PIN domain-like"/>
    <property type="match status" value="1"/>
</dbReference>
<protein>
    <recommendedName>
        <fullName evidence="1">PIN domain-containing protein</fullName>
    </recommendedName>
</protein>
<reference evidence="2 3" key="1">
    <citation type="journal article" date="2012" name="J. Bacteriol.">
        <title>Draft Genome Sequence of Cecembia lonarensis Strain LW9T, Isolated from Lonar Lake, a Haloalkaline Lake in India.</title>
        <authorList>
            <person name="Shivaji S."/>
            <person name="Ara S."/>
            <person name="Singh A."/>
            <person name="Pinnaka A.K."/>
        </authorList>
    </citation>
    <scope>NUCLEOTIDE SEQUENCE [LARGE SCALE GENOMIC DNA]</scope>
    <source>
        <strain evidence="2 3">LW9</strain>
    </source>
</reference>
<name>K1LGZ0_CECL9</name>
<dbReference type="Pfam" id="PF13470">
    <property type="entry name" value="PIN_3"/>
    <property type="match status" value="1"/>
</dbReference>
<evidence type="ECO:0000313" key="3">
    <source>
        <dbReference type="Proteomes" id="UP000004478"/>
    </source>
</evidence>
<dbReference type="Proteomes" id="UP000004478">
    <property type="component" value="Unassembled WGS sequence"/>
</dbReference>
<dbReference type="EMBL" id="AMGM01000023">
    <property type="protein sequence ID" value="EKB49558.1"/>
    <property type="molecule type" value="Genomic_DNA"/>
</dbReference>
<comment type="caution">
    <text evidence="2">The sequence shown here is derived from an EMBL/GenBank/DDBJ whole genome shotgun (WGS) entry which is preliminary data.</text>
</comment>
<dbReference type="AlphaFoldDB" id="K1LGZ0"/>
<dbReference type="Gene3D" id="3.40.50.1010">
    <property type="entry name" value="5'-nuclease"/>
    <property type="match status" value="1"/>
</dbReference>
<dbReference type="InterPro" id="IPR029060">
    <property type="entry name" value="PIN-like_dom_sf"/>
</dbReference>
<evidence type="ECO:0000259" key="1">
    <source>
        <dbReference type="Pfam" id="PF13470"/>
    </source>
</evidence>
<dbReference type="OrthoDB" id="1148871at2"/>
<proteinExistence type="predicted"/>
<organism evidence="2 3">
    <name type="scientific">Cecembia lonarensis (strain CCUG 58316 / KCTC 22772 / LW9)</name>
    <dbReference type="NCBI Taxonomy" id="1225176"/>
    <lineage>
        <taxon>Bacteria</taxon>
        <taxon>Pseudomonadati</taxon>
        <taxon>Bacteroidota</taxon>
        <taxon>Cytophagia</taxon>
        <taxon>Cytophagales</taxon>
        <taxon>Cyclobacteriaceae</taxon>
        <taxon>Cecembia</taxon>
    </lineage>
</organism>
<feature type="domain" description="PIN" evidence="1">
    <location>
        <begin position="4"/>
        <end position="117"/>
    </location>
</feature>
<evidence type="ECO:0000313" key="2">
    <source>
        <dbReference type="EMBL" id="EKB49558.1"/>
    </source>
</evidence>
<keyword evidence="3" id="KW-1185">Reference proteome</keyword>
<dbReference type="InterPro" id="IPR002716">
    <property type="entry name" value="PIN_dom"/>
</dbReference>
<gene>
    <name evidence="2" type="ORF">B879_01854</name>
</gene>
<accession>K1LGZ0</accession>
<dbReference type="RefSeq" id="WP_009184884.1">
    <property type="nucleotide sequence ID" value="NZ_AMGM01000023.1"/>
</dbReference>
<sequence>MPEVYLDTDVAFDIISKRSPYFETSVKLIDLFLKNKIELLFGECSLGNLFYLTFEIYKLEDSTKLLEDFTASCKIISGGKTALREALRSEFHDKEDALQYYTALNYGADYFITRNVKDYKKATENLQVLTPMEFLNSF</sequence>